<evidence type="ECO:0000256" key="2">
    <source>
        <dbReference type="ARBA" id="ARBA00023125"/>
    </source>
</evidence>
<dbReference type="Proteomes" id="UP000019586">
    <property type="component" value="Chromosome"/>
</dbReference>
<dbReference type="InterPro" id="IPR036390">
    <property type="entry name" value="WH_DNA-bd_sf"/>
</dbReference>
<sequence>MLSLRLGRLRRRAWQQSSSLGIVAAGRRYELRPRHRRHRIIMIANHPEREQIRLENVLSALGNPLRLEIIRTLADGSELSCNALRQEEVAKSTMTHHWRVLRDSGVIWQRPQGRENMISLRREDLDARFPGLLDTLLKVMVQAG</sequence>
<dbReference type="PANTHER" id="PTHR33154:SF12">
    <property type="entry name" value="TRANSCRIPTIONAL REGULATORY PROTEIN"/>
    <property type="match status" value="1"/>
</dbReference>
<evidence type="ECO:0000256" key="1">
    <source>
        <dbReference type="ARBA" id="ARBA00023015"/>
    </source>
</evidence>
<dbReference type="InterPro" id="IPR036388">
    <property type="entry name" value="WH-like_DNA-bd_sf"/>
</dbReference>
<dbReference type="InterPro" id="IPR011991">
    <property type="entry name" value="ArsR-like_HTH"/>
</dbReference>
<evidence type="ECO:0000259" key="4">
    <source>
        <dbReference type="PROSITE" id="PS50987"/>
    </source>
</evidence>
<dbReference type="GO" id="GO:0003700">
    <property type="term" value="F:DNA-binding transcription factor activity"/>
    <property type="evidence" value="ECO:0007669"/>
    <property type="project" value="InterPro"/>
</dbReference>
<dbReference type="Pfam" id="PF12840">
    <property type="entry name" value="HTH_20"/>
    <property type="match status" value="1"/>
</dbReference>
<evidence type="ECO:0000313" key="6">
    <source>
        <dbReference type="Proteomes" id="UP000019586"/>
    </source>
</evidence>
<dbReference type="PANTHER" id="PTHR33154">
    <property type="entry name" value="TRANSCRIPTIONAL REGULATOR, ARSR FAMILY"/>
    <property type="match status" value="1"/>
</dbReference>
<dbReference type="GO" id="GO:0003677">
    <property type="term" value="F:DNA binding"/>
    <property type="evidence" value="ECO:0007669"/>
    <property type="project" value="UniProtKB-KW"/>
</dbReference>
<keyword evidence="3" id="KW-0804">Transcription</keyword>
<keyword evidence="1" id="KW-0805">Transcription regulation</keyword>
<dbReference type="PATRIC" id="fig|1420013.3.peg.1772"/>
<dbReference type="CDD" id="cd00090">
    <property type="entry name" value="HTH_ARSR"/>
    <property type="match status" value="1"/>
</dbReference>
<proteinExistence type="predicted"/>
<accession>W8VFR3</accession>
<reference evidence="5 6" key="1">
    <citation type="journal article" date="2014" name="Proc. Natl. Acad. Sci. U.S.A.">
        <title>Molecular dissection of the evolution of carbapenem-resistant multilocus sequence type 258 Klebsiella pneumoniae.</title>
        <authorList>
            <person name="Deleo F.R."/>
            <person name="Chen L."/>
            <person name="Porcella S.F."/>
            <person name="Martens C.A."/>
            <person name="Kobayashi S.D."/>
            <person name="Porter A.R."/>
            <person name="Chavda K.D."/>
            <person name="Jacobs M.R."/>
            <person name="Mathema B."/>
            <person name="Olsen R.J."/>
            <person name="Bonomo R.A."/>
            <person name="Musser J.M."/>
            <person name="Kreiswirth B.N."/>
        </authorList>
    </citation>
    <scope>NUCLEOTIDE SEQUENCE [LARGE SCALE GENOMIC DNA]</scope>
    <source>
        <strain evidence="5">30684/NJST258_2</strain>
    </source>
</reference>
<dbReference type="KEGG" id="kps:KPNJ2_01866"/>
<feature type="domain" description="HTH arsR-type" evidence="4">
    <location>
        <begin position="46"/>
        <end position="140"/>
    </location>
</feature>
<dbReference type="PROSITE" id="PS50987">
    <property type="entry name" value="HTH_ARSR_2"/>
    <property type="match status" value="1"/>
</dbReference>
<dbReference type="SMART" id="SM00418">
    <property type="entry name" value="HTH_ARSR"/>
    <property type="match status" value="1"/>
</dbReference>
<dbReference type="Gene3D" id="1.10.10.10">
    <property type="entry name" value="Winged helix-like DNA-binding domain superfamily/Winged helix DNA-binding domain"/>
    <property type="match status" value="1"/>
</dbReference>
<dbReference type="AlphaFoldDB" id="W8VFR3"/>
<evidence type="ECO:0000313" key="5">
    <source>
        <dbReference type="EMBL" id="AHM78646.1"/>
    </source>
</evidence>
<keyword evidence="2" id="KW-0238">DNA-binding</keyword>
<dbReference type="PRINTS" id="PR00778">
    <property type="entry name" value="HTHARSR"/>
</dbReference>
<dbReference type="InterPro" id="IPR001845">
    <property type="entry name" value="HTH_ArsR_DNA-bd_dom"/>
</dbReference>
<organism evidence="5 6">
    <name type="scientific">Klebsiella pneumoniae 30684/NJST258_2</name>
    <dbReference type="NCBI Taxonomy" id="1420013"/>
    <lineage>
        <taxon>Bacteria</taxon>
        <taxon>Pseudomonadati</taxon>
        <taxon>Pseudomonadota</taxon>
        <taxon>Gammaproteobacteria</taxon>
        <taxon>Enterobacterales</taxon>
        <taxon>Enterobacteriaceae</taxon>
        <taxon>Klebsiella/Raoultella group</taxon>
        <taxon>Klebsiella</taxon>
        <taxon>Klebsiella pneumoniae complex</taxon>
    </lineage>
</organism>
<dbReference type="EMBL" id="CP006918">
    <property type="protein sequence ID" value="AHM78646.1"/>
    <property type="molecule type" value="Genomic_DNA"/>
</dbReference>
<dbReference type="HOGENOM" id="CLU_097806_4_2_6"/>
<evidence type="ECO:0000256" key="3">
    <source>
        <dbReference type="ARBA" id="ARBA00023163"/>
    </source>
</evidence>
<protein>
    <submittedName>
        <fullName evidence="5">Transcriptional regulator, ArsR family protein</fullName>
    </submittedName>
</protein>
<dbReference type="InterPro" id="IPR051081">
    <property type="entry name" value="HTH_MetalResp_TranReg"/>
</dbReference>
<dbReference type="SUPFAM" id="SSF46785">
    <property type="entry name" value="Winged helix' DNA-binding domain"/>
    <property type="match status" value="1"/>
</dbReference>
<name>W8VFR3_KLEPN</name>
<gene>
    <name evidence="5" type="ORF">KPNJ2_01866</name>
</gene>